<proteinExistence type="predicted"/>
<dbReference type="PROSITE" id="PS51462">
    <property type="entry name" value="NUDIX"/>
    <property type="match status" value="1"/>
</dbReference>
<dbReference type="GO" id="GO:0016787">
    <property type="term" value="F:hydrolase activity"/>
    <property type="evidence" value="ECO:0007669"/>
    <property type="project" value="UniProtKB-KW"/>
</dbReference>
<dbReference type="PANTHER" id="PTHR11839">
    <property type="entry name" value="UDP/ADP-SUGAR PYROPHOSPHATASE"/>
    <property type="match status" value="1"/>
</dbReference>
<dbReference type="GO" id="GO:0019693">
    <property type="term" value="P:ribose phosphate metabolic process"/>
    <property type="evidence" value="ECO:0007669"/>
    <property type="project" value="TreeGrafter"/>
</dbReference>
<dbReference type="Pfam" id="PF00293">
    <property type="entry name" value="NUDIX"/>
    <property type="match status" value="1"/>
</dbReference>
<dbReference type="SUPFAM" id="SSF55811">
    <property type="entry name" value="Nudix"/>
    <property type="match status" value="1"/>
</dbReference>
<dbReference type="Gene3D" id="3.90.79.10">
    <property type="entry name" value="Nucleoside Triphosphate Pyrophosphohydrolase"/>
    <property type="match status" value="1"/>
</dbReference>
<sequence>MPKLYEVNSSEILFDGPIFAVRRDEIATATGQATRDIVENFSAVAMVPVHEGRVLLIRQYRHSVGRYQWEIPAGLLDKVDEQPLAAARRELAEEAGVAAETWHLLADVVTSPGFSQEMCRIYLAEGIRELDEAEEDSEVDAPADEEADLERRWVPVEEAVRWVQEGIVENAIATAGLLHLAVGTKRDANTAFDYTSGLAQRRSASAQAAPGADMKGLR</sequence>
<evidence type="ECO:0000313" key="3">
    <source>
        <dbReference type="EMBL" id="RAV34354.1"/>
    </source>
</evidence>
<evidence type="ECO:0000313" key="4">
    <source>
        <dbReference type="Proteomes" id="UP000251047"/>
    </source>
</evidence>
<dbReference type="InterPro" id="IPR015797">
    <property type="entry name" value="NUDIX_hydrolase-like_dom_sf"/>
</dbReference>
<name>A0A364VCK5_9CORY</name>
<dbReference type="GO" id="GO:0005829">
    <property type="term" value="C:cytosol"/>
    <property type="evidence" value="ECO:0007669"/>
    <property type="project" value="TreeGrafter"/>
</dbReference>
<comment type="caution">
    <text evidence="3">The sequence shown here is derived from an EMBL/GenBank/DDBJ whole genome shotgun (WGS) entry which is preliminary data.</text>
</comment>
<dbReference type="AlphaFoldDB" id="A0A364VCK5"/>
<accession>A0A364VCK5</accession>
<gene>
    <name evidence="3" type="ORF">CWC39_03685</name>
</gene>
<keyword evidence="1 3" id="KW-0378">Hydrolase</keyword>
<reference evidence="3 4" key="1">
    <citation type="journal article" date="2018" name="Syst. Appl. Microbiol.">
        <title>Corynebacterium heidelbergense sp. nov., isolated from the preen glands of Egyptian geese (Alopochen aegyptiacus).</title>
        <authorList>
            <person name="Braun M.S."/>
            <person name="Wang E."/>
            <person name="Zimmermann S."/>
            <person name="Wink M."/>
        </authorList>
    </citation>
    <scope>NUCLEOTIDE SEQUENCE [LARGE SCALE GENOMIC DNA]</scope>
    <source>
        <strain evidence="3 4">DSM 104638</strain>
    </source>
</reference>
<dbReference type="PANTHER" id="PTHR11839:SF31">
    <property type="entry name" value="ADP-RIBOSE PYROPHOSPHATASE"/>
    <property type="match status" value="1"/>
</dbReference>
<dbReference type="EMBL" id="PHQP01000018">
    <property type="protein sequence ID" value="RAV34354.1"/>
    <property type="molecule type" value="Genomic_DNA"/>
</dbReference>
<dbReference type="RefSeq" id="WP_112769164.1">
    <property type="nucleotide sequence ID" value="NZ_CP063191.1"/>
</dbReference>
<dbReference type="OrthoDB" id="9806150at2"/>
<dbReference type="Proteomes" id="UP000251047">
    <property type="component" value="Unassembled WGS sequence"/>
</dbReference>
<evidence type="ECO:0000256" key="1">
    <source>
        <dbReference type="ARBA" id="ARBA00022801"/>
    </source>
</evidence>
<dbReference type="InterPro" id="IPR000086">
    <property type="entry name" value="NUDIX_hydrolase_dom"/>
</dbReference>
<feature type="domain" description="Nudix hydrolase" evidence="2">
    <location>
        <begin position="36"/>
        <end position="176"/>
    </location>
</feature>
<dbReference type="GO" id="GO:0006753">
    <property type="term" value="P:nucleoside phosphate metabolic process"/>
    <property type="evidence" value="ECO:0007669"/>
    <property type="project" value="TreeGrafter"/>
</dbReference>
<organism evidence="3 4">
    <name type="scientific">Corynebacterium heidelbergense</name>
    <dbReference type="NCBI Taxonomy" id="2055947"/>
    <lineage>
        <taxon>Bacteria</taxon>
        <taxon>Bacillati</taxon>
        <taxon>Actinomycetota</taxon>
        <taxon>Actinomycetes</taxon>
        <taxon>Mycobacteriales</taxon>
        <taxon>Corynebacteriaceae</taxon>
        <taxon>Corynebacterium</taxon>
    </lineage>
</organism>
<evidence type="ECO:0000259" key="2">
    <source>
        <dbReference type="PROSITE" id="PS51462"/>
    </source>
</evidence>
<protein>
    <submittedName>
        <fullName evidence="3">NTP pyrophosphohydrolase</fullName>
    </submittedName>
</protein>